<feature type="compositionally biased region" description="Polar residues" evidence="10">
    <location>
        <begin position="43"/>
        <end position="59"/>
    </location>
</feature>
<dbReference type="EMBL" id="CANHGI010000004">
    <property type="protein sequence ID" value="CAI5447218.1"/>
    <property type="molecule type" value="Genomic_DNA"/>
</dbReference>
<dbReference type="Gene3D" id="3.30.200.20">
    <property type="entry name" value="Phosphorylase Kinase, domain 1"/>
    <property type="match status" value="1"/>
</dbReference>
<keyword evidence="4 8" id="KW-0067">ATP-binding</keyword>
<evidence type="ECO:0000256" key="5">
    <source>
        <dbReference type="ARBA" id="ARBA00023137"/>
    </source>
</evidence>
<dbReference type="PROSITE" id="PS00109">
    <property type="entry name" value="PROTEIN_KINASE_TYR"/>
    <property type="match status" value="1"/>
</dbReference>
<feature type="domain" description="SH2" evidence="11">
    <location>
        <begin position="84"/>
        <end position="182"/>
    </location>
</feature>
<keyword evidence="3 9" id="KW-0418">Kinase</keyword>
<dbReference type="PROSITE" id="PS50011">
    <property type="entry name" value="PROTEIN_KINASE_DOM"/>
    <property type="match status" value="1"/>
</dbReference>
<reference evidence="13" key="1">
    <citation type="submission" date="2022-11" db="EMBL/GenBank/DDBJ databases">
        <authorList>
            <person name="Kikuchi T."/>
        </authorList>
    </citation>
    <scope>NUCLEOTIDE SEQUENCE</scope>
    <source>
        <strain evidence="13">PS1010</strain>
    </source>
</reference>
<dbReference type="GO" id="GO:0005524">
    <property type="term" value="F:ATP binding"/>
    <property type="evidence" value="ECO:0007669"/>
    <property type="project" value="UniProtKB-UniRule"/>
</dbReference>
<dbReference type="SUPFAM" id="SSF55550">
    <property type="entry name" value="SH2 domain"/>
    <property type="match status" value="1"/>
</dbReference>
<comment type="caution">
    <text evidence="13">The sequence shown here is derived from an EMBL/GenBank/DDBJ whole genome shotgun (WGS) entry which is preliminary data.</text>
</comment>
<dbReference type="PROSITE" id="PS50001">
    <property type="entry name" value="SH2"/>
    <property type="match status" value="1"/>
</dbReference>
<dbReference type="PRINTS" id="PR00109">
    <property type="entry name" value="TYRKINASE"/>
</dbReference>
<dbReference type="InterPro" id="IPR011009">
    <property type="entry name" value="Kinase-like_dom_sf"/>
</dbReference>
<organism evidence="13 14">
    <name type="scientific">Caenorhabditis angaria</name>
    <dbReference type="NCBI Taxonomy" id="860376"/>
    <lineage>
        <taxon>Eukaryota</taxon>
        <taxon>Metazoa</taxon>
        <taxon>Ecdysozoa</taxon>
        <taxon>Nematoda</taxon>
        <taxon>Chromadorea</taxon>
        <taxon>Rhabditida</taxon>
        <taxon>Rhabditina</taxon>
        <taxon>Rhabditomorpha</taxon>
        <taxon>Rhabditoidea</taxon>
        <taxon>Rhabditidae</taxon>
        <taxon>Peloderinae</taxon>
        <taxon>Caenorhabditis</taxon>
    </lineage>
</organism>
<evidence type="ECO:0000256" key="7">
    <source>
        <dbReference type="PROSITE-ProRule" id="PRU00191"/>
    </source>
</evidence>
<dbReference type="Gene3D" id="1.10.510.10">
    <property type="entry name" value="Transferase(Phosphotransferase) domain 1"/>
    <property type="match status" value="1"/>
</dbReference>
<evidence type="ECO:0000259" key="11">
    <source>
        <dbReference type="PROSITE" id="PS50001"/>
    </source>
</evidence>
<protein>
    <recommendedName>
        <fullName evidence="9">Tyrosine-protein kinase</fullName>
        <ecNumber evidence="9">2.7.10.2</ecNumber>
    </recommendedName>
</protein>
<evidence type="ECO:0000259" key="12">
    <source>
        <dbReference type="PROSITE" id="PS50011"/>
    </source>
</evidence>
<dbReference type="GO" id="GO:0004715">
    <property type="term" value="F:non-membrane spanning protein tyrosine kinase activity"/>
    <property type="evidence" value="ECO:0007669"/>
    <property type="project" value="UniProtKB-EC"/>
</dbReference>
<evidence type="ECO:0000313" key="13">
    <source>
        <dbReference type="EMBL" id="CAI5447218.1"/>
    </source>
</evidence>
<comment type="similarity">
    <text evidence="9">Belongs to the protein kinase superfamily. Tyr protein kinase family.</text>
</comment>
<dbReference type="InterPro" id="IPR000719">
    <property type="entry name" value="Prot_kinase_dom"/>
</dbReference>
<evidence type="ECO:0000256" key="4">
    <source>
        <dbReference type="ARBA" id="ARBA00022840"/>
    </source>
</evidence>
<dbReference type="InterPro" id="IPR001245">
    <property type="entry name" value="Ser-Thr/Tyr_kinase_cat_dom"/>
</dbReference>
<dbReference type="Gene3D" id="3.30.505.10">
    <property type="entry name" value="SH2 domain"/>
    <property type="match status" value="1"/>
</dbReference>
<evidence type="ECO:0000256" key="9">
    <source>
        <dbReference type="RuleBase" id="RU362096"/>
    </source>
</evidence>
<dbReference type="AlphaFoldDB" id="A0A9P1N277"/>
<comment type="catalytic activity">
    <reaction evidence="6 9">
        <text>L-tyrosyl-[protein] + ATP = O-phospho-L-tyrosyl-[protein] + ADP + H(+)</text>
        <dbReference type="Rhea" id="RHEA:10596"/>
        <dbReference type="Rhea" id="RHEA-COMP:10136"/>
        <dbReference type="Rhea" id="RHEA-COMP:20101"/>
        <dbReference type="ChEBI" id="CHEBI:15378"/>
        <dbReference type="ChEBI" id="CHEBI:30616"/>
        <dbReference type="ChEBI" id="CHEBI:46858"/>
        <dbReference type="ChEBI" id="CHEBI:61978"/>
        <dbReference type="ChEBI" id="CHEBI:456216"/>
        <dbReference type="EC" id="2.7.10.2"/>
    </reaction>
</comment>
<evidence type="ECO:0000256" key="1">
    <source>
        <dbReference type="ARBA" id="ARBA00022679"/>
    </source>
</evidence>
<feature type="domain" description="Protein kinase" evidence="12">
    <location>
        <begin position="190"/>
        <end position="456"/>
    </location>
</feature>
<evidence type="ECO:0000256" key="6">
    <source>
        <dbReference type="ARBA" id="ARBA00051245"/>
    </source>
</evidence>
<dbReference type="PANTHER" id="PTHR24418">
    <property type="entry name" value="TYROSINE-PROTEIN KINASE"/>
    <property type="match status" value="1"/>
</dbReference>
<dbReference type="OrthoDB" id="546826at2759"/>
<dbReference type="SMART" id="SM00252">
    <property type="entry name" value="SH2"/>
    <property type="match status" value="1"/>
</dbReference>
<dbReference type="InterPro" id="IPR035849">
    <property type="entry name" value="Fes/Fps/Fer_SH2"/>
</dbReference>
<dbReference type="Pfam" id="PF00017">
    <property type="entry name" value="SH2"/>
    <property type="match status" value="1"/>
</dbReference>
<dbReference type="InterPro" id="IPR036860">
    <property type="entry name" value="SH2_dom_sf"/>
</dbReference>
<dbReference type="FunFam" id="1.10.510.10:FF:001408">
    <property type="entry name" value="Tyrosine-protein kinase"/>
    <property type="match status" value="1"/>
</dbReference>
<dbReference type="InterPro" id="IPR000980">
    <property type="entry name" value="SH2"/>
</dbReference>
<dbReference type="InterPro" id="IPR017441">
    <property type="entry name" value="Protein_kinase_ATP_BS"/>
</dbReference>
<keyword evidence="1 9" id="KW-0808">Transferase</keyword>
<dbReference type="InterPro" id="IPR008266">
    <property type="entry name" value="Tyr_kinase_AS"/>
</dbReference>
<dbReference type="InterPro" id="IPR020635">
    <property type="entry name" value="Tyr_kinase_cat_dom"/>
</dbReference>
<dbReference type="CDD" id="cd00192">
    <property type="entry name" value="PTKc"/>
    <property type="match status" value="1"/>
</dbReference>
<proteinExistence type="inferred from homology"/>
<evidence type="ECO:0000256" key="10">
    <source>
        <dbReference type="SAM" id="MobiDB-lite"/>
    </source>
</evidence>
<keyword evidence="14" id="KW-1185">Reference proteome</keyword>
<feature type="region of interest" description="Disordered" evidence="10">
    <location>
        <begin position="33"/>
        <end position="59"/>
    </location>
</feature>
<sequence>MPLSVINVDATNDSKAARSPMAKKNLGVLSIGKRKKGKRPSLPSCQPSQMSNSSAEEITPVSSRQVVKDEWIESWSKKLVARQWYHGIMPREESNDLLRKEGDFLVRRTTEKSKPFFCLTVLHEKEPRHFVLLNVNGFWNLKGLERSEQFDDLVELLNFLTSKKLPLQPSHAILVRGIAKPKYYILHGDITMVDKLGSGAFGEVWKGKLKKMSKEEEEVEVAVKRLKEGKSRKSMLRGFVREARLMKDLSHPNLVKVIGIAPSEEPLMIVLELAKNGCLKNHLKKEDSRKTINCDDLTKFCTDTARGMAYLASKMIIHRDLAARNLLLGDNMEVKISDFGLAEGGKAEVKEKKLKVPIRWLAPEVMDTLVFTTKTDVWSFGVTIWEIFSYCSSDPFPGLSNNEAKEIIQNKNPPMEAPIDSPKLIVELMADCFAKKPENRPSFMEILKKLAPDEDVEKYRISSKDDEARTFFW</sequence>
<dbReference type="Proteomes" id="UP001152747">
    <property type="component" value="Unassembled WGS sequence"/>
</dbReference>
<accession>A0A9P1N277</accession>
<keyword evidence="2 8" id="KW-0547">Nucleotide-binding</keyword>
<keyword evidence="7" id="KW-0727">SH2 domain</keyword>
<evidence type="ECO:0000256" key="2">
    <source>
        <dbReference type="ARBA" id="ARBA00022741"/>
    </source>
</evidence>
<dbReference type="PROSITE" id="PS00107">
    <property type="entry name" value="PROTEIN_KINASE_ATP"/>
    <property type="match status" value="1"/>
</dbReference>
<dbReference type="SUPFAM" id="SSF56112">
    <property type="entry name" value="Protein kinase-like (PK-like)"/>
    <property type="match status" value="1"/>
</dbReference>
<evidence type="ECO:0000313" key="14">
    <source>
        <dbReference type="Proteomes" id="UP001152747"/>
    </source>
</evidence>
<dbReference type="EC" id="2.7.10.2" evidence="9"/>
<name>A0A9P1N277_9PELO</name>
<keyword evidence="5 9" id="KW-0829">Tyrosine-protein kinase</keyword>
<gene>
    <name evidence="13" type="ORF">CAMP_LOCUS9855</name>
</gene>
<dbReference type="InterPro" id="IPR050198">
    <property type="entry name" value="Non-receptor_tyrosine_kinases"/>
</dbReference>
<dbReference type="SMART" id="SM00219">
    <property type="entry name" value="TyrKc"/>
    <property type="match status" value="1"/>
</dbReference>
<feature type="binding site" evidence="8">
    <location>
        <position position="224"/>
    </location>
    <ligand>
        <name>ATP</name>
        <dbReference type="ChEBI" id="CHEBI:30616"/>
    </ligand>
</feature>
<evidence type="ECO:0000256" key="8">
    <source>
        <dbReference type="PROSITE-ProRule" id="PRU10141"/>
    </source>
</evidence>
<dbReference type="CDD" id="cd10361">
    <property type="entry name" value="SH2_Fps_family"/>
    <property type="match status" value="1"/>
</dbReference>
<dbReference type="Pfam" id="PF07714">
    <property type="entry name" value="PK_Tyr_Ser-Thr"/>
    <property type="match status" value="1"/>
</dbReference>
<evidence type="ECO:0000256" key="3">
    <source>
        <dbReference type="ARBA" id="ARBA00022777"/>
    </source>
</evidence>